<dbReference type="FunFam" id="1.10.472.80:FF:000018">
    <property type="entry name" value="TBC1 domain family member 2B"/>
    <property type="match status" value="1"/>
</dbReference>
<feature type="compositionally biased region" description="Basic and acidic residues" evidence="4">
    <location>
        <begin position="171"/>
        <end position="186"/>
    </location>
</feature>
<dbReference type="CDD" id="cd01265">
    <property type="entry name" value="PH_TBC1D2A"/>
    <property type="match status" value="1"/>
</dbReference>
<keyword evidence="2 3" id="KW-0175">Coiled coil</keyword>
<dbReference type="Gene3D" id="1.10.472.80">
    <property type="entry name" value="Ypt/Rab-GAP domain of gyp1p, domain 3"/>
    <property type="match status" value="1"/>
</dbReference>
<dbReference type="OrthoDB" id="294251at2759"/>
<evidence type="ECO:0000256" key="2">
    <source>
        <dbReference type="ARBA" id="ARBA00023054"/>
    </source>
</evidence>
<evidence type="ECO:0000259" key="5">
    <source>
        <dbReference type="PROSITE" id="PS50003"/>
    </source>
</evidence>
<dbReference type="Gene3D" id="1.10.8.270">
    <property type="entry name" value="putative rabgap domain of human tbc1 domain family member 14 like domains"/>
    <property type="match status" value="1"/>
</dbReference>
<evidence type="ECO:0000259" key="6">
    <source>
        <dbReference type="PROSITE" id="PS50086"/>
    </source>
</evidence>
<dbReference type="KEGG" id="aten:116293290"/>
<evidence type="ECO:0000313" key="7">
    <source>
        <dbReference type="Proteomes" id="UP000515163"/>
    </source>
</evidence>
<feature type="domain" description="Rab-GAP TBC" evidence="6">
    <location>
        <begin position="611"/>
        <end position="805"/>
    </location>
</feature>
<dbReference type="Pfam" id="PF00566">
    <property type="entry name" value="RabGAP-TBC"/>
    <property type="match status" value="1"/>
</dbReference>
<sequence length="913" mass="105365">MEDSWEVLALPPEIEHSTLSQTNGSEANNSTPEDAEKTKQNTPKLCGFLNKQGEKGLIKTWKSRWFVYDEGRCRLFYYRTPQDHVPLGFIDVANATLSFQVENPERLNQFDICVAERNYHLQAKDKQTMMFWLQQLQVKRREFSRRRTKLAVQKREDSVANMQSTGGLIEQEEKEKSSQDKPESNKPEVQVMEPVPPPETVGQEAAMKSPSGGGMFNLSLTNIRTEFRNMSAKRVSTFFSGNQSLNIPQVVTEEVHDDGKTDQATTRNNHTQEGRTELQPQNSFHSHIKTLDKDNTAETTQPNDDKTHITTNSNTEAGTLAGTLRRKFAASRSSSAPVNPKCLECERLHTMLDTSEAQLESAREEITVRQEVILNLHELLRRFQLEKEESLQSDQKKMEEELKTNTAYTRKLEEQLKQLKEEHESSLKEKDIQLCGLMEQIQMYQEMTAVKDQVVVSLTNQLHNLESMYKNREGEEVGEEIEPESPSFRERENINSIHEMGRIKEACQAYALQNRFLNSEILELNRLRQDDEERLRLQAIKVATAEAEICKYKSKYLLVLREFQRPKQGSENAGPDDEIINRLLQDAMENESLDRATLSRSVELKTLTRAGIPHQYRAQIWKQCIEVYVRETKKVAGKDYYTKILASMAGKFSPAAKQIELDLLRTLPNNKHYDKPDSDGIDKLRRVLLAYSGHNPEVGYCQGINRLVAIAMLYLTEDEAFWFLVAVIEHIMPKDYYSKTLLAAQADQRVLKDLLAEKLPRVNTHLENLSVDLSLITFNWFLTIFVDSFPIETILRIWDCYFLEGNKVLFRYALAVFKTNEEQILKIEEATGIFNYMRQVPERIADHHALTQTAFQGLNPFPMQKIKTKRNYYLGLVQSELDELDRLRADYVMQRDDDKEGEILSESELTTDD</sequence>
<accession>A0A6P8HV50</accession>
<dbReference type="SMART" id="SM00233">
    <property type="entry name" value="PH"/>
    <property type="match status" value="1"/>
</dbReference>
<dbReference type="PROSITE" id="PS50003">
    <property type="entry name" value="PH_DOMAIN"/>
    <property type="match status" value="1"/>
</dbReference>
<dbReference type="SMART" id="SM00164">
    <property type="entry name" value="TBC"/>
    <property type="match status" value="1"/>
</dbReference>
<dbReference type="AlphaFoldDB" id="A0A6P8HV50"/>
<dbReference type="SUPFAM" id="SSF50729">
    <property type="entry name" value="PH domain-like"/>
    <property type="match status" value="1"/>
</dbReference>
<dbReference type="Gene3D" id="2.30.29.30">
    <property type="entry name" value="Pleckstrin-homology domain (PH domain)/Phosphotyrosine-binding domain (PTB)"/>
    <property type="match status" value="1"/>
</dbReference>
<dbReference type="InterPro" id="IPR001849">
    <property type="entry name" value="PH_domain"/>
</dbReference>
<organism evidence="7 8">
    <name type="scientific">Actinia tenebrosa</name>
    <name type="common">Australian red waratah sea anemone</name>
    <dbReference type="NCBI Taxonomy" id="6105"/>
    <lineage>
        <taxon>Eukaryota</taxon>
        <taxon>Metazoa</taxon>
        <taxon>Cnidaria</taxon>
        <taxon>Anthozoa</taxon>
        <taxon>Hexacorallia</taxon>
        <taxon>Actiniaria</taxon>
        <taxon>Actiniidae</taxon>
        <taxon>Actinia</taxon>
    </lineage>
</organism>
<dbReference type="Proteomes" id="UP000515163">
    <property type="component" value="Unplaced"/>
</dbReference>
<feature type="domain" description="PH" evidence="5">
    <location>
        <begin position="42"/>
        <end position="141"/>
    </location>
</feature>
<dbReference type="GO" id="GO:0031267">
    <property type="term" value="F:small GTPase binding"/>
    <property type="evidence" value="ECO:0007669"/>
    <property type="project" value="TreeGrafter"/>
</dbReference>
<dbReference type="InterPro" id="IPR000195">
    <property type="entry name" value="Rab-GAP-TBC_dom"/>
</dbReference>
<evidence type="ECO:0000256" key="1">
    <source>
        <dbReference type="ARBA" id="ARBA00022468"/>
    </source>
</evidence>
<feature type="region of interest" description="Disordered" evidence="4">
    <location>
        <begin position="254"/>
        <end position="320"/>
    </location>
</feature>
<dbReference type="PANTHER" id="PTHR47219:SF20">
    <property type="entry name" value="TBC1 DOMAIN FAMILY MEMBER 2B"/>
    <property type="match status" value="1"/>
</dbReference>
<feature type="coiled-coil region" evidence="3">
    <location>
        <begin position="402"/>
        <end position="433"/>
    </location>
</feature>
<feature type="region of interest" description="Disordered" evidence="4">
    <location>
        <begin position="1"/>
        <end position="43"/>
    </location>
</feature>
<dbReference type="PANTHER" id="PTHR47219">
    <property type="entry name" value="RAB GTPASE-ACTIVATING PROTEIN 1-LIKE"/>
    <property type="match status" value="1"/>
</dbReference>
<gene>
    <name evidence="8" type="primary">LOC116293290</name>
</gene>
<dbReference type="FunCoup" id="A0A6P8HV50">
    <property type="interactions" value="1332"/>
</dbReference>
<dbReference type="PROSITE" id="PS50086">
    <property type="entry name" value="TBC_RABGAP"/>
    <property type="match status" value="1"/>
</dbReference>
<dbReference type="FunFam" id="1.10.8.270:FF:000014">
    <property type="entry name" value="Putative TBC1 domain family member 2B"/>
    <property type="match status" value="1"/>
</dbReference>
<dbReference type="InterPro" id="IPR035969">
    <property type="entry name" value="Rab-GAP_TBC_sf"/>
</dbReference>
<evidence type="ECO:0000256" key="3">
    <source>
        <dbReference type="SAM" id="Coils"/>
    </source>
</evidence>
<dbReference type="GeneID" id="116293290"/>
<name>A0A6P8HV50_ACTTE</name>
<evidence type="ECO:0000256" key="4">
    <source>
        <dbReference type="SAM" id="MobiDB-lite"/>
    </source>
</evidence>
<dbReference type="SUPFAM" id="SSF47923">
    <property type="entry name" value="Ypt/Rab-GAP domain of gyp1p"/>
    <property type="match status" value="2"/>
</dbReference>
<dbReference type="InParanoid" id="A0A6P8HV50"/>
<keyword evidence="7" id="KW-1185">Reference proteome</keyword>
<dbReference type="GO" id="GO:0005096">
    <property type="term" value="F:GTPase activator activity"/>
    <property type="evidence" value="ECO:0007669"/>
    <property type="project" value="UniProtKB-KW"/>
</dbReference>
<dbReference type="FunFam" id="2.30.29.30:FF:000248">
    <property type="entry name" value="TBC1 domain family member 2A isoform X1"/>
    <property type="match status" value="1"/>
</dbReference>
<dbReference type="Pfam" id="PF00169">
    <property type="entry name" value="PH"/>
    <property type="match status" value="1"/>
</dbReference>
<dbReference type="GO" id="GO:0005829">
    <property type="term" value="C:cytosol"/>
    <property type="evidence" value="ECO:0007669"/>
    <property type="project" value="UniProtKB-ARBA"/>
</dbReference>
<dbReference type="InterPro" id="IPR011993">
    <property type="entry name" value="PH-like_dom_sf"/>
</dbReference>
<keyword evidence="1" id="KW-0343">GTPase activation</keyword>
<evidence type="ECO:0000313" key="8">
    <source>
        <dbReference type="RefSeq" id="XP_031556555.1"/>
    </source>
</evidence>
<feature type="region of interest" description="Disordered" evidence="4">
    <location>
        <begin position="154"/>
        <end position="213"/>
    </location>
</feature>
<dbReference type="GO" id="GO:0031410">
    <property type="term" value="C:cytoplasmic vesicle"/>
    <property type="evidence" value="ECO:0007669"/>
    <property type="project" value="UniProtKB-ARBA"/>
</dbReference>
<feature type="compositionally biased region" description="Polar residues" evidence="4">
    <location>
        <begin position="17"/>
        <end position="32"/>
    </location>
</feature>
<protein>
    <submittedName>
        <fullName evidence="8">TBC1 domain family member 2B-like</fullName>
    </submittedName>
</protein>
<reference evidence="8" key="1">
    <citation type="submission" date="2025-08" db="UniProtKB">
        <authorList>
            <consortium name="RefSeq"/>
        </authorList>
    </citation>
    <scope>IDENTIFICATION</scope>
    <source>
        <tissue evidence="8">Tentacle</tissue>
    </source>
</reference>
<proteinExistence type="predicted"/>
<dbReference type="RefSeq" id="XP_031556555.1">
    <property type="nucleotide sequence ID" value="XM_031700695.1"/>
</dbReference>
<dbReference type="InterPro" id="IPR050302">
    <property type="entry name" value="Rab_GAP_TBC_domain"/>
</dbReference>